<evidence type="ECO:0000313" key="3">
    <source>
        <dbReference type="Proteomes" id="UP000018958"/>
    </source>
</evidence>
<dbReference type="Proteomes" id="UP000018958">
    <property type="component" value="Unassembled WGS sequence"/>
</dbReference>
<keyword evidence="1" id="KW-0732">Signal</keyword>
<evidence type="ECO:0000313" key="2">
    <source>
        <dbReference type="EMBL" id="ETP16464.1"/>
    </source>
</evidence>
<evidence type="ECO:0008006" key="4">
    <source>
        <dbReference type="Google" id="ProtNLM"/>
    </source>
</evidence>
<gene>
    <name evidence="2" type="ORF">F441_08924</name>
</gene>
<comment type="caution">
    <text evidence="2">The sequence shown here is derived from an EMBL/GenBank/DDBJ whole genome shotgun (WGS) entry which is preliminary data.</text>
</comment>
<evidence type="ECO:0000256" key="1">
    <source>
        <dbReference type="SAM" id="SignalP"/>
    </source>
</evidence>
<sequence>MRHYDGLLAIISLLVCISATVSVDTARTPPTSEVTSDERALFSLDKVVASIKTGASKFAKRKSVATVHRKIYQDVMKVVEEPKWKIKSRSINEHPNRQVSLLQELTKKYGEGTVAAWLVNAKENTRLKDIATTLQTQQLESWRSDRKSIDDVIKLLQISDKPMSQPVPAKPQYFETIDFDPNLRSLDGYIELLNSMNIKHKTDLLTVLQKAFGDERAEVLVSKLAHNSGEPDKYANMVFRSWNENNYDQAKVLTKVFKFLNDAFEAAAGFIGGVHLERVAFLYNNRRACLRTLGNADNTKPIRQEEHISDDTVIKAFEKAAASGDNTYSNIRDKSEIVKLLNKEQCIPYEMICKAFVAAVYNGNTDVVGHLRDDHRFSSESMGESFASAALLPAVKKALIVENPDVMKYLVILLTEEGRVPRVWKHQALVPAAMKKITYALFFLTSYENGEWPLDILKEALEASYYYSIKNFIYRLTCEQLFYSKDEERLESIEWMETQKDNIEHVVLRTIAFGTLTWCTMSSFYFQVTSAKAAENILVRSANLAFWDVAGVFRHGL</sequence>
<dbReference type="AlphaFoldDB" id="W2X3H6"/>
<dbReference type="EMBL" id="ANIX01001785">
    <property type="protein sequence ID" value="ETP16464.1"/>
    <property type="molecule type" value="Genomic_DNA"/>
</dbReference>
<accession>W2X3H6</accession>
<organism evidence="2 3">
    <name type="scientific">Phytophthora nicotianae CJ01A1</name>
    <dbReference type="NCBI Taxonomy" id="1317063"/>
    <lineage>
        <taxon>Eukaryota</taxon>
        <taxon>Sar</taxon>
        <taxon>Stramenopiles</taxon>
        <taxon>Oomycota</taxon>
        <taxon>Peronosporomycetes</taxon>
        <taxon>Peronosporales</taxon>
        <taxon>Peronosporaceae</taxon>
        <taxon>Phytophthora</taxon>
    </lineage>
</organism>
<reference evidence="2 3" key="1">
    <citation type="submission" date="2013-11" db="EMBL/GenBank/DDBJ databases">
        <title>The Genome Sequence of Phytophthora parasitica CJ01A1.</title>
        <authorList>
            <consortium name="The Broad Institute Genomics Platform"/>
            <person name="Russ C."/>
            <person name="Tyler B."/>
            <person name="Panabieres F."/>
            <person name="Shan W."/>
            <person name="Tripathy S."/>
            <person name="Grunwald N."/>
            <person name="Machado M."/>
            <person name="Johnson C.S."/>
            <person name="Walker B."/>
            <person name="Young S.K."/>
            <person name="Zeng Q."/>
            <person name="Gargeya S."/>
            <person name="Fitzgerald M."/>
            <person name="Haas B."/>
            <person name="Abouelleil A."/>
            <person name="Allen A.W."/>
            <person name="Alvarado L."/>
            <person name="Arachchi H.M."/>
            <person name="Berlin A.M."/>
            <person name="Chapman S.B."/>
            <person name="Gainer-Dewar J."/>
            <person name="Goldberg J."/>
            <person name="Griggs A."/>
            <person name="Gujja S."/>
            <person name="Hansen M."/>
            <person name="Howarth C."/>
            <person name="Imamovic A."/>
            <person name="Ireland A."/>
            <person name="Larimer J."/>
            <person name="McCowan C."/>
            <person name="Murphy C."/>
            <person name="Pearson M."/>
            <person name="Poon T.W."/>
            <person name="Priest M."/>
            <person name="Roberts A."/>
            <person name="Saif S."/>
            <person name="Shea T."/>
            <person name="Sisk P."/>
            <person name="Sykes S."/>
            <person name="Wortman J."/>
            <person name="Nusbaum C."/>
            <person name="Birren B."/>
        </authorList>
    </citation>
    <scope>NUCLEOTIDE SEQUENCE [LARGE SCALE GENOMIC DNA]</scope>
    <source>
        <strain evidence="2 3">CJ01A1</strain>
    </source>
</reference>
<proteinExistence type="predicted"/>
<protein>
    <recommendedName>
        <fullName evidence="4">RxLR effector protein</fullName>
    </recommendedName>
</protein>
<feature type="signal peptide" evidence="1">
    <location>
        <begin position="1"/>
        <end position="22"/>
    </location>
</feature>
<feature type="chain" id="PRO_5004827886" description="RxLR effector protein" evidence="1">
    <location>
        <begin position="23"/>
        <end position="557"/>
    </location>
</feature>
<name>W2X3H6_PHYNI</name>